<evidence type="ECO:0000256" key="1">
    <source>
        <dbReference type="ARBA" id="ARBA00004162"/>
    </source>
</evidence>
<keyword evidence="4" id="KW-0812">Transmembrane</keyword>
<evidence type="ECO:0000256" key="3">
    <source>
        <dbReference type="ARBA" id="ARBA00022475"/>
    </source>
</evidence>
<dbReference type="EMBL" id="JXTB01000002">
    <property type="protein sequence ID" value="PON80181.1"/>
    <property type="molecule type" value="Genomic_DNA"/>
</dbReference>
<reference evidence="9" key="1">
    <citation type="submission" date="2016-06" db="EMBL/GenBank/DDBJ databases">
        <title>Parallel loss of symbiosis genes in relatives of nitrogen-fixing non-legume Parasponia.</title>
        <authorList>
            <person name="Van Velzen R."/>
            <person name="Holmer R."/>
            <person name="Bu F."/>
            <person name="Rutten L."/>
            <person name="Van Zeijl A."/>
            <person name="Liu W."/>
            <person name="Santuari L."/>
            <person name="Cao Q."/>
            <person name="Sharma T."/>
            <person name="Shen D."/>
            <person name="Roswanjaya Y."/>
            <person name="Wardhani T."/>
            <person name="Kalhor M.S."/>
            <person name="Jansen J."/>
            <person name="Van den Hoogen J."/>
            <person name="Gungor B."/>
            <person name="Hartog M."/>
            <person name="Hontelez J."/>
            <person name="Verver J."/>
            <person name="Yang W.-C."/>
            <person name="Schijlen E."/>
            <person name="Repin R."/>
            <person name="Schilthuizen M."/>
            <person name="Schranz E."/>
            <person name="Heidstra R."/>
            <person name="Miyata K."/>
            <person name="Fedorova E."/>
            <person name="Kohlen W."/>
            <person name="Bisseling T."/>
            <person name="Smit S."/>
            <person name="Geurts R."/>
        </authorList>
    </citation>
    <scope>NUCLEOTIDE SEQUENCE [LARGE SCALE GENOMIC DNA]</scope>
    <source>
        <strain evidence="9">cv. WU1-14</strain>
    </source>
</reference>
<dbReference type="Proteomes" id="UP000237105">
    <property type="component" value="Unassembled WGS sequence"/>
</dbReference>
<comment type="subcellular location">
    <subcellularLocation>
        <location evidence="1">Cell membrane</location>
        <topology evidence="1">Single-pass membrane protein</topology>
    </subcellularLocation>
</comment>
<organism evidence="8 9">
    <name type="scientific">Parasponia andersonii</name>
    <name type="common">Sponia andersonii</name>
    <dbReference type="NCBI Taxonomy" id="3476"/>
    <lineage>
        <taxon>Eukaryota</taxon>
        <taxon>Viridiplantae</taxon>
        <taxon>Streptophyta</taxon>
        <taxon>Embryophyta</taxon>
        <taxon>Tracheophyta</taxon>
        <taxon>Spermatophyta</taxon>
        <taxon>Magnoliopsida</taxon>
        <taxon>eudicotyledons</taxon>
        <taxon>Gunneridae</taxon>
        <taxon>Pentapetalae</taxon>
        <taxon>rosids</taxon>
        <taxon>fabids</taxon>
        <taxon>Rosales</taxon>
        <taxon>Cannabaceae</taxon>
        <taxon>Parasponia</taxon>
    </lineage>
</organism>
<dbReference type="GO" id="GO:0005886">
    <property type="term" value="C:plasma membrane"/>
    <property type="evidence" value="ECO:0007669"/>
    <property type="project" value="UniProtKB-SubCell"/>
</dbReference>
<dbReference type="GO" id="GO:0008285">
    <property type="term" value="P:negative regulation of cell population proliferation"/>
    <property type="evidence" value="ECO:0007669"/>
    <property type="project" value="InterPro"/>
</dbReference>
<name>A0A2P5E3Q7_PARAD</name>
<dbReference type="GO" id="GO:0048367">
    <property type="term" value="P:shoot system development"/>
    <property type="evidence" value="ECO:0007669"/>
    <property type="project" value="UniProtKB-ARBA"/>
</dbReference>
<evidence type="ECO:0000256" key="4">
    <source>
        <dbReference type="ARBA" id="ARBA00022692"/>
    </source>
</evidence>
<proteinExistence type="inferred from homology"/>
<dbReference type="OrthoDB" id="1020556at2759"/>
<dbReference type="Pfam" id="PF08137">
    <property type="entry name" value="DVL"/>
    <property type="match status" value="1"/>
</dbReference>
<gene>
    <name evidence="8" type="primary">PanDVL6</name>
    <name evidence="8" type="ORF">PanWU01x14_006310</name>
</gene>
<keyword evidence="3" id="KW-1003">Cell membrane</keyword>
<sequence>MTGQFPSIRFPKLRLWRKCSKLVKEQRTRFYIMWRCTVILLSWDDGV</sequence>
<evidence type="ECO:0000256" key="7">
    <source>
        <dbReference type="ARBA" id="ARBA00024340"/>
    </source>
</evidence>
<protein>
    <submittedName>
        <fullName evidence="8">DEVIL-like protein</fullName>
    </submittedName>
</protein>
<evidence type="ECO:0000313" key="8">
    <source>
        <dbReference type="EMBL" id="PON80181.1"/>
    </source>
</evidence>
<accession>A0A2P5E3Q7</accession>
<comment type="similarity">
    <text evidence="7">Belongs to the DVL/RTFL small polypeptides family.</text>
</comment>
<dbReference type="AlphaFoldDB" id="A0A2P5E3Q7"/>
<dbReference type="InterPro" id="IPR051525">
    <property type="entry name" value="DVL_RTFL_regulatory"/>
</dbReference>
<dbReference type="PANTHER" id="PTHR33102">
    <property type="entry name" value="DVL19-RELATED-RELATED"/>
    <property type="match status" value="1"/>
</dbReference>
<comment type="caution">
    <text evidence="8">The sequence shown here is derived from an EMBL/GenBank/DDBJ whole genome shotgun (WGS) entry which is preliminary data.</text>
</comment>
<keyword evidence="5" id="KW-1133">Transmembrane helix</keyword>
<keyword evidence="2" id="KW-0217">Developmental protein</keyword>
<keyword evidence="6" id="KW-0472">Membrane</keyword>
<evidence type="ECO:0000256" key="5">
    <source>
        <dbReference type="ARBA" id="ARBA00022989"/>
    </source>
</evidence>
<dbReference type="InterPro" id="IPR012552">
    <property type="entry name" value="DVL"/>
</dbReference>
<evidence type="ECO:0000256" key="2">
    <source>
        <dbReference type="ARBA" id="ARBA00022473"/>
    </source>
</evidence>
<keyword evidence="9" id="KW-1185">Reference proteome</keyword>
<evidence type="ECO:0000313" key="9">
    <source>
        <dbReference type="Proteomes" id="UP000237105"/>
    </source>
</evidence>
<evidence type="ECO:0000256" key="6">
    <source>
        <dbReference type="ARBA" id="ARBA00023136"/>
    </source>
</evidence>